<dbReference type="OrthoDB" id="544175at2759"/>
<dbReference type="PANTHER" id="PTHR46667">
    <property type="entry name" value="OS05G0182700 PROTEIN"/>
    <property type="match status" value="1"/>
</dbReference>
<dbReference type="InterPro" id="IPR012458">
    <property type="entry name" value="DUF1664"/>
</dbReference>
<accession>A0A9N7P065</accession>
<evidence type="ECO:0000259" key="1">
    <source>
        <dbReference type="Pfam" id="PF07889"/>
    </source>
</evidence>
<dbReference type="PANTHER" id="PTHR46667:SF6">
    <property type="entry name" value="OS01G0185100 PROTEIN"/>
    <property type="match status" value="1"/>
</dbReference>
<reference evidence="2" key="1">
    <citation type="submission" date="2019-12" db="EMBL/GenBank/DDBJ databases">
        <authorList>
            <person name="Scholes J."/>
        </authorList>
    </citation>
    <scope>NUCLEOTIDE SEQUENCE</scope>
</reference>
<feature type="domain" description="DUF1664" evidence="1">
    <location>
        <begin position="92"/>
        <end position="214"/>
    </location>
</feature>
<proteinExistence type="predicted"/>
<sequence>MAMQAGIGLSRIALVIGAGYTGTILLKNGKLSDVLGELQSLVKGMEKSGEIDGESGYSDAIAAQVRRLAMEVRQLASSREITVLNGNSGQSNLTSLIVPAASLGALGYGYMWWKGLSFSDLMYVTKRNMANAVSNLTKHLDHVSEALAAAKRHLTQRIENLDGKLDEQVEVSKLIRNEVNDVRDDLSHISVDLDELQRLVSGLDGKLLSLEGKQELANAGVMYLCSIVNGRKVKMPEKIQDQLKIVGNSAPTVMGLKEIADSLLLTDGNVKNMD</sequence>
<comment type="caution">
    <text evidence="2">The sequence shown here is derived from an EMBL/GenBank/DDBJ whole genome shotgun (WGS) entry which is preliminary data.</text>
</comment>
<evidence type="ECO:0000313" key="3">
    <source>
        <dbReference type="Proteomes" id="UP001153555"/>
    </source>
</evidence>
<dbReference type="Proteomes" id="UP001153555">
    <property type="component" value="Unassembled WGS sequence"/>
</dbReference>
<dbReference type="AlphaFoldDB" id="A0A9N7P065"/>
<name>A0A9N7P065_STRHE</name>
<gene>
    <name evidence="2" type="ORF">SHERM_07727</name>
</gene>
<protein>
    <recommendedName>
        <fullName evidence="1">DUF1664 domain-containing protein</fullName>
    </recommendedName>
</protein>
<evidence type="ECO:0000313" key="2">
    <source>
        <dbReference type="EMBL" id="CAA0841852.1"/>
    </source>
</evidence>
<dbReference type="EMBL" id="CACSLK010034598">
    <property type="protein sequence ID" value="CAA0841852.1"/>
    <property type="molecule type" value="Genomic_DNA"/>
</dbReference>
<keyword evidence="3" id="KW-1185">Reference proteome</keyword>
<organism evidence="2 3">
    <name type="scientific">Striga hermonthica</name>
    <name type="common">Purple witchweed</name>
    <name type="synonym">Buchnera hermonthica</name>
    <dbReference type="NCBI Taxonomy" id="68872"/>
    <lineage>
        <taxon>Eukaryota</taxon>
        <taxon>Viridiplantae</taxon>
        <taxon>Streptophyta</taxon>
        <taxon>Embryophyta</taxon>
        <taxon>Tracheophyta</taxon>
        <taxon>Spermatophyta</taxon>
        <taxon>Magnoliopsida</taxon>
        <taxon>eudicotyledons</taxon>
        <taxon>Gunneridae</taxon>
        <taxon>Pentapetalae</taxon>
        <taxon>asterids</taxon>
        <taxon>lamiids</taxon>
        <taxon>Lamiales</taxon>
        <taxon>Orobanchaceae</taxon>
        <taxon>Buchnereae</taxon>
        <taxon>Striga</taxon>
    </lineage>
</organism>
<dbReference type="Pfam" id="PF07889">
    <property type="entry name" value="DUF1664"/>
    <property type="match status" value="1"/>
</dbReference>